<evidence type="ECO:0000256" key="19">
    <source>
        <dbReference type="SAM" id="Phobius"/>
    </source>
</evidence>
<dbReference type="OrthoDB" id="5326588at2759"/>
<comment type="caution">
    <text evidence="21">The sequence shown here is derived from an EMBL/GenBank/DDBJ whole genome shotgun (WGS) entry which is preliminary data.</text>
</comment>
<feature type="transmembrane region" description="Helical" evidence="19">
    <location>
        <begin position="182"/>
        <end position="203"/>
    </location>
</feature>
<evidence type="ECO:0000256" key="13">
    <source>
        <dbReference type="ARBA" id="ARBA00023166"/>
    </source>
</evidence>
<evidence type="ECO:0000256" key="6">
    <source>
        <dbReference type="ARBA" id="ARBA00022857"/>
    </source>
</evidence>
<feature type="transmembrane region" description="Helical" evidence="19">
    <location>
        <begin position="307"/>
        <end position="326"/>
    </location>
</feature>
<keyword evidence="14" id="KW-0753">Steroid metabolism</keyword>
<dbReference type="GeneID" id="81388048"/>
<reference evidence="21" key="1">
    <citation type="submission" date="2022-11" db="EMBL/GenBank/DDBJ databases">
        <authorList>
            <person name="Petersen C."/>
        </authorList>
    </citation>
    <scope>NUCLEOTIDE SEQUENCE</scope>
    <source>
        <strain evidence="21">IBT 23319</strain>
    </source>
</reference>
<feature type="domain" description="Dienelactone hydrolase" evidence="20">
    <location>
        <begin position="592"/>
        <end position="809"/>
    </location>
</feature>
<feature type="transmembrane region" description="Helical" evidence="19">
    <location>
        <begin position="215"/>
        <end position="238"/>
    </location>
</feature>
<dbReference type="InterPro" id="IPR001171">
    <property type="entry name" value="ERG24_DHCR-like"/>
</dbReference>
<dbReference type="GO" id="GO:0006696">
    <property type="term" value="P:ergosterol biosynthetic process"/>
    <property type="evidence" value="ECO:0007669"/>
    <property type="project" value="UniProtKB-ARBA"/>
</dbReference>
<feature type="region of interest" description="Disordered" evidence="18">
    <location>
        <begin position="1"/>
        <end position="95"/>
    </location>
</feature>
<dbReference type="RefSeq" id="XP_056496012.1">
    <property type="nucleotide sequence ID" value="XM_056648881.1"/>
</dbReference>
<dbReference type="EC" id="1.3.1.71" evidence="16"/>
<evidence type="ECO:0000256" key="11">
    <source>
        <dbReference type="ARBA" id="ARBA00023098"/>
    </source>
</evidence>
<keyword evidence="12 19" id="KW-0472">Membrane</keyword>
<evidence type="ECO:0000256" key="16">
    <source>
        <dbReference type="ARBA" id="ARBA00038892"/>
    </source>
</evidence>
<dbReference type="Proteomes" id="UP001147733">
    <property type="component" value="Unassembled WGS sequence"/>
</dbReference>
<dbReference type="AlphaFoldDB" id="A0A9W9TG33"/>
<evidence type="ECO:0000256" key="12">
    <source>
        <dbReference type="ARBA" id="ARBA00023136"/>
    </source>
</evidence>
<feature type="compositionally biased region" description="Polar residues" evidence="18">
    <location>
        <begin position="1"/>
        <end position="10"/>
    </location>
</feature>
<name>A0A9W9TG33_PENCI</name>
<evidence type="ECO:0000256" key="2">
    <source>
        <dbReference type="ARBA" id="ARBA00005402"/>
    </source>
</evidence>
<evidence type="ECO:0000259" key="20">
    <source>
        <dbReference type="Pfam" id="PF01738"/>
    </source>
</evidence>
<accession>A0A9W9TG33</accession>
<dbReference type="InterPro" id="IPR029058">
    <property type="entry name" value="AB_hydrolase_fold"/>
</dbReference>
<evidence type="ECO:0000256" key="3">
    <source>
        <dbReference type="ARBA" id="ARBA00022516"/>
    </source>
</evidence>
<gene>
    <name evidence="21" type="ORF">N7469_009976</name>
</gene>
<dbReference type="FunFam" id="1.20.120.1630:FF:000003">
    <property type="entry name" value="C-24(28) sterol reductase"/>
    <property type="match status" value="1"/>
</dbReference>
<evidence type="ECO:0000256" key="17">
    <source>
        <dbReference type="ARBA" id="ARBA00048918"/>
    </source>
</evidence>
<feature type="transmembrane region" description="Helical" evidence="19">
    <location>
        <begin position="250"/>
        <end position="272"/>
    </location>
</feature>
<evidence type="ECO:0000256" key="9">
    <source>
        <dbReference type="ARBA" id="ARBA00023002"/>
    </source>
</evidence>
<dbReference type="PROSITE" id="PS01017">
    <property type="entry name" value="STEROL_REDUCT_1"/>
    <property type="match status" value="1"/>
</dbReference>
<dbReference type="GO" id="GO:0005789">
    <property type="term" value="C:endoplasmic reticulum membrane"/>
    <property type="evidence" value="ECO:0007669"/>
    <property type="project" value="UniProtKB-SubCell"/>
</dbReference>
<dbReference type="GO" id="GO:0016787">
    <property type="term" value="F:hydrolase activity"/>
    <property type="evidence" value="ECO:0007669"/>
    <property type="project" value="InterPro"/>
</dbReference>
<evidence type="ECO:0000256" key="1">
    <source>
        <dbReference type="ARBA" id="ARBA00004477"/>
    </source>
</evidence>
<evidence type="ECO:0000256" key="4">
    <source>
        <dbReference type="ARBA" id="ARBA00022692"/>
    </source>
</evidence>
<feature type="compositionally biased region" description="Basic residues" evidence="18">
    <location>
        <begin position="50"/>
        <end position="62"/>
    </location>
</feature>
<dbReference type="EMBL" id="JAPQKT010000009">
    <property type="protein sequence ID" value="KAJ5221089.1"/>
    <property type="molecule type" value="Genomic_DNA"/>
</dbReference>
<feature type="transmembrane region" description="Helical" evidence="19">
    <location>
        <begin position="372"/>
        <end position="392"/>
    </location>
</feature>
<dbReference type="Pfam" id="PF01222">
    <property type="entry name" value="ERG4_ERG24"/>
    <property type="match status" value="1"/>
</dbReference>
<evidence type="ECO:0000256" key="8">
    <source>
        <dbReference type="ARBA" id="ARBA00022989"/>
    </source>
</evidence>
<evidence type="ECO:0000256" key="14">
    <source>
        <dbReference type="ARBA" id="ARBA00023221"/>
    </source>
</evidence>
<dbReference type="Gene3D" id="1.20.120.1630">
    <property type="match status" value="1"/>
</dbReference>
<keyword evidence="9" id="KW-0560">Oxidoreductase</keyword>
<keyword evidence="7" id="KW-0752">Steroid biosynthesis</keyword>
<dbReference type="SUPFAM" id="SSF53474">
    <property type="entry name" value="alpha/beta-Hydrolases"/>
    <property type="match status" value="1"/>
</dbReference>
<keyword evidence="4 19" id="KW-0812">Transmembrane</keyword>
<feature type="transmembrane region" description="Helical" evidence="19">
    <location>
        <begin position="484"/>
        <end position="504"/>
    </location>
</feature>
<dbReference type="Gene3D" id="3.40.50.1820">
    <property type="entry name" value="alpha/beta hydrolase"/>
    <property type="match status" value="1"/>
</dbReference>
<keyword evidence="22" id="KW-1185">Reference proteome</keyword>
<comment type="subcellular location">
    <subcellularLocation>
        <location evidence="1">Endoplasmic reticulum membrane</location>
        <topology evidence="1">Multi-pass membrane protein</topology>
    </subcellularLocation>
</comment>
<dbReference type="GO" id="GO:0000246">
    <property type="term" value="F:Delta24(24-1) sterol reductase activity"/>
    <property type="evidence" value="ECO:0007669"/>
    <property type="project" value="UniProtKB-EC"/>
</dbReference>
<dbReference type="PANTHER" id="PTHR47562">
    <property type="match status" value="1"/>
</dbReference>
<keyword evidence="3" id="KW-0444">Lipid biosynthesis</keyword>
<evidence type="ECO:0000256" key="10">
    <source>
        <dbReference type="ARBA" id="ARBA00023011"/>
    </source>
</evidence>
<reference evidence="21" key="2">
    <citation type="journal article" date="2023" name="IMA Fungus">
        <title>Comparative genomic study of the Penicillium genus elucidates a diverse pangenome and 15 lateral gene transfer events.</title>
        <authorList>
            <person name="Petersen C."/>
            <person name="Sorensen T."/>
            <person name="Nielsen M.R."/>
            <person name="Sondergaard T.E."/>
            <person name="Sorensen J.L."/>
            <person name="Fitzpatrick D.A."/>
            <person name="Frisvad J.C."/>
            <person name="Nielsen K.L."/>
        </authorList>
    </citation>
    <scope>NUCLEOTIDE SEQUENCE</scope>
    <source>
        <strain evidence="21">IBT 23319</strain>
    </source>
</reference>
<keyword evidence="13" id="KW-1207">Sterol metabolism</keyword>
<feature type="transmembrane region" description="Helical" evidence="19">
    <location>
        <begin position="124"/>
        <end position="145"/>
    </location>
</feature>
<organism evidence="21 22">
    <name type="scientific">Penicillium citrinum</name>
    <dbReference type="NCBI Taxonomy" id="5077"/>
    <lineage>
        <taxon>Eukaryota</taxon>
        <taxon>Fungi</taxon>
        <taxon>Dikarya</taxon>
        <taxon>Ascomycota</taxon>
        <taxon>Pezizomycotina</taxon>
        <taxon>Eurotiomycetes</taxon>
        <taxon>Eurotiomycetidae</taxon>
        <taxon>Eurotiales</taxon>
        <taxon>Aspergillaceae</taxon>
        <taxon>Penicillium</taxon>
    </lineage>
</organism>
<comment type="catalytic activity">
    <reaction evidence="17">
        <text>ergosterol + NADP(+) = ergosta-5,7,22,24(28)-tetraen-3beta-ol + NADPH + H(+)</text>
        <dbReference type="Rhea" id="RHEA:18501"/>
        <dbReference type="ChEBI" id="CHEBI:15378"/>
        <dbReference type="ChEBI" id="CHEBI:16933"/>
        <dbReference type="ChEBI" id="CHEBI:18249"/>
        <dbReference type="ChEBI" id="CHEBI:57783"/>
        <dbReference type="ChEBI" id="CHEBI:58349"/>
        <dbReference type="EC" id="1.3.1.71"/>
    </reaction>
    <physiologicalReaction direction="right-to-left" evidence="17">
        <dbReference type="Rhea" id="RHEA:18503"/>
    </physiologicalReaction>
</comment>
<sequence length="829" mass="94219">MTLTRSQTGKTPKKMDRPGYIETPGRRVSRKSSAFDGSENDVSDTPAPRSRSKSTTRRRTSAKVKTEEEEDKPVKVATNGKVSTPKKSSAKTKTKSRIVDGWEEGLDPKIDYSGHYEFGGSPGVLAMMIGFPMLMYYMWIGATYYDGKFPVREEGQSFSEFFAHMAHLVYTGAFPSLKAWTIYWVFFIFEGACYVLLPGVSMMGRPLPHSGNKQLPYYCSAVWSFYTSIILVSVLHATGLFKLYTIIDEFGPLLSVAILSGFIVSFVAYFSALARGAQHRMTGSPIYDFFMGAELNPRMFGILDFKMFFEVRLPWYILLFLSMGAAARQWEVYGYVSGEVMFLVMAHFLYANACSKGRSVLDMYYEKWGFMLIFWNLAGVPLSYCHCTIYLANHDPSEYHWNRYFLAFLYIAYLFVYWVWDTTNSQKNRFRQQERGAMVQRNTFPQLPWQTLENPKTLTTPDGSKILVDGWYGKARKIHYTCDLFFALNWGLITGFSSPFPWFYPVFFACMISHRALRDIQRCRTKYGETWAEYERQVPYLFIPVSPSIYPQSCAIANISFFKSHVDVPTKADGQGSMRIYIFHPTIPGYPKARFPGVVVFSEIYQVTGPVARFARQIAGQGYICAAPSSYHEFTGPEALQYNAEDTDKGNAWKIGKKLEAYDEDASLSVDYLLSLPTCNGRVGATGMCLGGHLAYRCALDNRVKAAVCYFATDIHSKTLARGKNDDSLARSGDIKGELLMIFGKNDTHVPPEGRDLIRKTLHDKGVLFSFYEVAWAQHAFIRDELSKGRYDPAITKTCFEMLLELFGRTLKLDLGEHDGKEMFVEDVC</sequence>
<dbReference type="InterPro" id="IPR018083">
    <property type="entry name" value="Sterol_reductase_CS"/>
</dbReference>
<comment type="pathway">
    <text evidence="15">Steroid metabolism; ergosterol biosynthesis.</text>
</comment>
<dbReference type="GO" id="GO:0072330">
    <property type="term" value="P:monocarboxylic acid biosynthetic process"/>
    <property type="evidence" value="ECO:0007669"/>
    <property type="project" value="UniProtKB-ARBA"/>
</dbReference>
<dbReference type="InterPro" id="IPR002925">
    <property type="entry name" value="Dienelactn_hydro"/>
</dbReference>
<dbReference type="PANTHER" id="PTHR47562:SF2">
    <property type="entry name" value="CARBOXYMETHYLENEBUTENOLIDASE-RELATED"/>
    <property type="match status" value="1"/>
</dbReference>
<evidence type="ECO:0000256" key="7">
    <source>
        <dbReference type="ARBA" id="ARBA00022955"/>
    </source>
</evidence>
<keyword evidence="10" id="KW-0756">Sterol biosynthesis</keyword>
<dbReference type="Pfam" id="PF01738">
    <property type="entry name" value="DLH"/>
    <property type="match status" value="1"/>
</dbReference>
<feature type="transmembrane region" description="Helical" evidence="19">
    <location>
        <begin position="404"/>
        <end position="420"/>
    </location>
</feature>
<evidence type="ECO:0000313" key="21">
    <source>
        <dbReference type="EMBL" id="KAJ5221089.1"/>
    </source>
</evidence>
<keyword evidence="5" id="KW-0256">Endoplasmic reticulum</keyword>
<evidence type="ECO:0000256" key="5">
    <source>
        <dbReference type="ARBA" id="ARBA00022824"/>
    </source>
</evidence>
<comment type="similarity">
    <text evidence="2">Belongs to the ERG4/ERG24 family.</text>
</comment>
<feature type="transmembrane region" description="Helical" evidence="19">
    <location>
        <begin position="332"/>
        <end position="351"/>
    </location>
</feature>
<protein>
    <recommendedName>
        <fullName evidence="16">Delta(24(24(1)))-sterol reductase</fullName>
        <ecNumber evidence="16">1.3.1.71</ecNumber>
    </recommendedName>
</protein>
<proteinExistence type="inferred from homology"/>
<keyword evidence="11" id="KW-0443">Lipid metabolism</keyword>
<dbReference type="GO" id="GO:0017000">
    <property type="term" value="P:antibiotic biosynthetic process"/>
    <property type="evidence" value="ECO:0007669"/>
    <property type="project" value="UniProtKB-ARBA"/>
</dbReference>
<keyword evidence="8 19" id="KW-1133">Transmembrane helix</keyword>
<keyword evidence="6" id="KW-0521">NADP</keyword>
<evidence type="ECO:0000256" key="15">
    <source>
        <dbReference type="ARBA" id="ARBA00029435"/>
    </source>
</evidence>
<evidence type="ECO:0000256" key="18">
    <source>
        <dbReference type="SAM" id="MobiDB-lite"/>
    </source>
</evidence>
<evidence type="ECO:0000313" key="22">
    <source>
        <dbReference type="Proteomes" id="UP001147733"/>
    </source>
</evidence>